<dbReference type="GO" id="GO:0016760">
    <property type="term" value="F:cellulose synthase (UDP-forming) activity"/>
    <property type="evidence" value="ECO:0007669"/>
    <property type="project" value="InterPro"/>
</dbReference>
<evidence type="ECO:0000313" key="9">
    <source>
        <dbReference type="EMBL" id="KAH0468151.1"/>
    </source>
</evidence>
<evidence type="ECO:0000256" key="2">
    <source>
        <dbReference type="ARBA" id="ARBA00022676"/>
    </source>
</evidence>
<keyword evidence="4 8" id="KW-0812">Transmembrane</keyword>
<keyword evidence="7" id="KW-0961">Cell wall biogenesis/degradation</keyword>
<protein>
    <submittedName>
        <fullName evidence="9">Uncharacterized protein</fullName>
    </submittedName>
</protein>
<evidence type="ECO:0000256" key="7">
    <source>
        <dbReference type="ARBA" id="ARBA00023316"/>
    </source>
</evidence>
<keyword evidence="5 8" id="KW-1133">Transmembrane helix</keyword>
<keyword evidence="3" id="KW-0808">Transferase</keyword>
<evidence type="ECO:0000256" key="8">
    <source>
        <dbReference type="SAM" id="Phobius"/>
    </source>
</evidence>
<dbReference type="Proteomes" id="UP000775213">
    <property type="component" value="Unassembled WGS sequence"/>
</dbReference>
<evidence type="ECO:0000313" key="10">
    <source>
        <dbReference type="Proteomes" id="UP000775213"/>
    </source>
</evidence>
<gene>
    <name evidence="9" type="ORF">IEQ34_003184</name>
</gene>
<keyword evidence="6 8" id="KW-0472">Membrane</keyword>
<evidence type="ECO:0000256" key="3">
    <source>
        <dbReference type="ARBA" id="ARBA00022679"/>
    </source>
</evidence>
<name>A0AAV7HGG1_DENCH</name>
<keyword evidence="10" id="KW-1185">Reference proteome</keyword>
<dbReference type="EMBL" id="JAGFBR010000004">
    <property type="protein sequence ID" value="KAH0468151.1"/>
    <property type="molecule type" value="Genomic_DNA"/>
</dbReference>
<reference evidence="9 10" key="1">
    <citation type="journal article" date="2021" name="Hortic Res">
        <title>Chromosome-scale assembly of the Dendrobium chrysotoxum genome enhances the understanding of orchid evolution.</title>
        <authorList>
            <person name="Zhang Y."/>
            <person name="Zhang G.Q."/>
            <person name="Zhang D."/>
            <person name="Liu X.D."/>
            <person name="Xu X.Y."/>
            <person name="Sun W.H."/>
            <person name="Yu X."/>
            <person name="Zhu X."/>
            <person name="Wang Z.W."/>
            <person name="Zhao X."/>
            <person name="Zhong W.Y."/>
            <person name="Chen H."/>
            <person name="Yin W.L."/>
            <person name="Huang T."/>
            <person name="Niu S.C."/>
            <person name="Liu Z.J."/>
        </authorList>
    </citation>
    <scope>NUCLEOTIDE SEQUENCE [LARGE SCALE GENOMIC DNA]</scope>
    <source>
        <strain evidence="9">Lindl</strain>
    </source>
</reference>
<sequence>MVFFINWLFFMENLFFQRPVVLPLCLPLLFLSTYVQDLIEFMEVGGLIHRWWSEQRMWLIKGITSSTFATLDFILSQIGCSAPGFNLTSKVKKEEENKLYEDGKFVFSTASPFFISMGTIAIVNVISFIF</sequence>
<evidence type="ECO:0000256" key="4">
    <source>
        <dbReference type="ARBA" id="ARBA00022692"/>
    </source>
</evidence>
<dbReference type="InterPro" id="IPR005150">
    <property type="entry name" value="Cellulose_synth"/>
</dbReference>
<comment type="caution">
    <text evidence="9">The sequence shown here is derived from an EMBL/GenBank/DDBJ whole genome shotgun (WGS) entry which is preliminary data.</text>
</comment>
<dbReference type="PANTHER" id="PTHR13301">
    <property type="entry name" value="X-BOX TRANSCRIPTION FACTOR-RELATED"/>
    <property type="match status" value="1"/>
</dbReference>
<dbReference type="GO" id="GO:0071555">
    <property type="term" value="P:cell wall organization"/>
    <property type="evidence" value="ECO:0007669"/>
    <property type="project" value="UniProtKB-KW"/>
</dbReference>
<organism evidence="9 10">
    <name type="scientific">Dendrobium chrysotoxum</name>
    <name type="common">Orchid</name>
    <dbReference type="NCBI Taxonomy" id="161865"/>
    <lineage>
        <taxon>Eukaryota</taxon>
        <taxon>Viridiplantae</taxon>
        <taxon>Streptophyta</taxon>
        <taxon>Embryophyta</taxon>
        <taxon>Tracheophyta</taxon>
        <taxon>Spermatophyta</taxon>
        <taxon>Magnoliopsida</taxon>
        <taxon>Liliopsida</taxon>
        <taxon>Asparagales</taxon>
        <taxon>Orchidaceae</taxon>
        <taxon>Epidendroideae</taxon>
        <taxon>Malaxideae</taxon>
        <taxon>Dendrobiinae</taxon>
        <taxon>Dendrobium</taxon>
    </lineage>
</organism>
<dbReference type="Pfam" id="PF03552">
    <property type="entry name" value="Cellulose_synt"/>
    <property type="match status" value="1"/>
</dbReference>
<dbReference type="GO" id="GO:0016020">
    <property type="term" value="C:membrane"/>
    <property type="evidence" value="ECO:0007669"/>
    <property type="project" value="InterPro"/>
</dbReference>
<accession>A0AAV7HGG1</accession>
<keyword evidence="2" id="KW-0328">Glycosyltransferase</keyword>
<evidence type="ECO:0000256" key="5">
    <source>
        <dbReference type="ARBA" id="ARBA00022989"/>
    </source>
</evidence>
<dbReference type="GO" id="GO:0012505">
    <property type="term" value="C:endomembrane system"/>
    <property type="evidence" value="ECO:0007669"/>
    <property type="project" value="UniProtKB-SubCell"/>
</dbReference>
<comment type="subcellular location">
    <subcellularLocation>
        <location evidence="1">Endomembrane system</location>
    </subcellularLocation>
</comment>
<dbReference type="AlphaFoldDB" id="A0AAV7HGG1"/>
<feature type="transmembrane region" description="Helical" evidence="8">
    <location>
        <begin position="105"/>
        <end position="129"/>
    </location>
</feature>
<proteinExistence type="predicted"/>
<dbReference type="GO" id="GO:0030244">
    <property type="term" value="P:cellulose biosynthetic process"/>
    <property type="evidence" value="ECO:0007669"/>
    <property type="project" value="InterPro"/>
</dbReference>
<evidence type="ECO:0000256" key="1">
    <source>
        <dbReference type="ARBA" id="ARBA00004308"/>
    </source>
</evidence>
<evidence type="ECO:0000256" key="6">
    <source>
        <dbReference type="ARBA" id="ARBA00023136"/>
    </source>
</evidence>